<dbReference type="Gene3D" id="3.30.450.40">
    <property type="match status" value="1"/>
</dbReference>
<dbReference type="PANTHER" id="PTHR45138">
    <property type="entry name" value="REGULATORY COMPONENTS OF SENSORY TRANSDUCTION SYSTEM"/>
    <property type="match status" value="1"/>
</dbReference>
<dbReference type="SMART" id="SM00065">
    <property type="entry name" value="GAF"/>
    <property type="match status" value="1"/>
</dbReference>
<dbReference type="InterPro" id="IPR003018">
    <property type="entry name" value="GAF"/>
</dbReference>
<dbReference type="SUPFAM" id="SSF55073">
    <property type="entry name" value="Nucleotide cyclase"/>
    <property type="match status" value="1"/>
</dbReference>
<feature type="domain" description="GGDEF" evidence="1">
    <location>
        <begin position="245"/>
        <end position="388"/>
    </location>
</feature>
<name>A0ABQ2F368_9DEIO</name>
<dbReference type="InterPro" id="IPR043128">
    <property type="entry name" value="Rev_trsase/Diguanyl_cyclase"/>
</dbReference>
<dbReference type="SUPFAM" id="SSF55781">
    <property type="entry name" value="GAF domain-like"/>
    <property type="match status" value="1"/>
</dbReference>
<dbReference type="Gene3D" id="3.30.70.270">
    <property type="match status" value="1"/>
</dbReference>
<dbReference type="Proteomes" id="UP000647587">
    <property type="component" value="Unassembled WGS sequence"/>
</dbReference>
<dbReference type="PROSITE" id="PS50887">
    <property type="entry name" value="GGDEF"/>
    <property type="match status" value="1"/>
</dbReference>
<dbReference type="InterPro" id="IPR029787">
    <property type="entry name" value="Nucleotide_cyclase"/>
</dbReference>
<dbReference type="InterPro" id="IPR029016">
    <property type="entry name" value="GAF-like_dom_sf"/>
</dbReference>
<dbReference type="Pfam" id="PF13185">
    <property type="entry name" value="GAF_2"/>
    <property type="match status" value="1"/>
</dbReference>
<organism evidence="2 3">
    <name type="scientific">Deinococcus malanensis</name>
    <dbReference type="NCBI Taxonomy" id="1706855"/>
    <lineage>
        <taxon>Bacteria</taxon>
        <taxon>Thermotogati</taxon>
        <taxon>Deinococcota</taxon>
        <taxon>Deinococci</taxon>
        <taxon>Deinococcales</taxon>
        <taxon>Deinococcaceae</taxon>
        <taxon>Deinococcus</taxon>
    </lineage>
</organism>
<dbReference type="NCBIfam" id="TIGR00254">
    <property type="entry name" value="GGDEF"/>
    <property type="match status" value="2"/>
</dbReference>
<evidence type="ECO:0000313" key="3">
    <source>
        <dbReference type="Proteomes" id="UP000647587"/>
    </source>
</evidence>
<sequence length="388" mass="42791">MEAPARTWTEDELDLLAQTAHVVGMEYERVLAQRHLRTLLRLQASFLSMDPDAAYQPLLERAISLIPGAESGSLLIRAGQHFQYAATVNFDPQELQNVTFELNVTRDRWYGLGDDAWLRGEPRILTRSLLPVQGVSYLKDGRPAHRHLDSVDTLEANIGVPILHHGQVYGFLNIDNHTDADVFGKDSLEVARTFAVQAAVLLHEAAQRSSIQLAARTDALTGLQNRRGFMEALRREVALAHRHGMPLAMLVADMRGFKAVNDTLGHTAGDEALIRVGNVLRNALRAGDSVFRWSPRAVTEGNAPSEQVFRWGGDEFAVLLPGTPPAGAELVKARLQEAVRRLQVGTLGLELNMGVATLQTGDTDGSRLVHEADAEMYREKHARMPAGR</sequence>
<protein>
    <recommendedName>
        <fullName evidence="1">GGDEF domain-containing protein</fullName>
    </recommendedName>
</protein>
<comment type="caution">
    <text evidence="2">The sequence shown here is derived from an EMBL/GenBank/DDBJ whole genome shotgun (WGS) entry which is preliminary data.</text>
</comment>
<evidence type="ECO:0000313" key="2">
    <source>
        <dbReference type="EMBL" id="GGK43439.1"/>
    </source>
</evidence>
<evidence type="ECO:0000259" key="1">
    <source>
        <dbReference type="PROSITE" id="PS50887"/>
    </source>
</evidence>
<dbReference type="PANTHER" id="PTHR45138:SF9">
    <property type="entry name" value="DIGUANYLATE CYCLASE DGCM-RELATED"/>
    <property type="match status" value="1"/>
</dbReference>
<accession>A0ABQ2F368</accession>
<gene>
    <name evidence="2" type="ORF">GCM10008955_41470</name>
</gene>
<dbReference type="SMART" id="SM00267">
    <property type="entry name" value="GGDEF"/>
    <property type="match status" value="1"/>
</dbReference>
<keyword evidence="3" id="KW-1185">Reference proteome</keyword>
<dbReference type="InterPro" id="IPR000160">
    <property type="entry name" value="GGDEF_dom"/>
</dbReference>
<dbReference type="CDD" id="cd01949">
    <property type="entry name" value="GGDEF"/>
    <property type="match status" value="1"/>
</dbReference>
<dbReference type="EMBL" id="BMPP01000039">
    <property type="protein sequence ID" value="GGK43439.1"/>
    <property type="molecule type" value="Genomic_DNA"/>
</dbReference>
<dbReference type="Pfam" id="PF00990">
    <property type="entry name" value="GGDEF"/>
    <property type="match status" value="2"/>
</dbReference>
<proteinExistence type="predicted"/>
<dbReference type="InterPro" id="IPR050469">
    <property type="entry name" value="Diguanylate_Cyclase"/>
</dbReference>
<reference evidence="3" key="1">
    <citation type="journal article" date="2019" name="Int. J. Syst. Evol. Microbiol.">
        <title>The Global Catalogue of Microorganisms (GCM) 10K type strain sequencing project: providing services to taxonomists for standard genome sequencing and annotation.</title>
        <authorList>
            <consortium name="The Broad Institute Genomics Platform"/>
            <consortium name="The Broad Institute Genome Sequencing Center for Infectious Disease"/>
            <person name="Wu L."/>
            <person name="Ma J."/>
        </authorList>
    </citation>
    <scope>NUCLEOTIDE SEQUENCE [LARGE SCALE GENOMIC DNA]</scope>
    <source>
        <strain evidence="3">JCM 30331</strain>
    </source>
</reference>